<gene>
    <name evidence="4" type="ORF">A2725_03660</name>
</gene>
<dbReference type="GO" id="GO:0008175">
    <property type="term" value="F:tRNA methyltransferase activity"/>
    <property type="evidence" value="ECO:0007669"/>
    <property type="project" value="UniProtKB-ARBA"/>
</dbReference>
<dbReference type="SUPFAM" id="SSF53335">
    <property type="entry name" value="S-adenosyl-L-methionine-dependent methyltransferases"/>
    <property type="match status" value="1"/>
</dbReference>
<dbReference type="GO" id="GO:0032259">
    <property type="term" value="P:methylation"/>
    <property type="evidence" value="ECO:0007669"/>
    <property type="project" value="UniProtKB-KW"/>
</dbReference>
<evidence type="ECO:0000259" key="3">
    <source>
        <dbReference type="Pfam" id="PF08241"/>
    </source>
</evidence>
<sequence>MDNNSKLIIRQNREVYNKIADHFSDTRSFLWRDLEPLSTFVHDRDSILDIGCGNGRLYQLFTDLSIAFTGIDIAEGLIEIAKEKYPKARFVVGDMVSLPFEDQEFDVVFSLVAFHHLPDEESQLKSLAEMGRVLKKGGKIILLNWNAYSDWVSEKLKKGDYKELGDHLFEVPWKTQKKENLGNRIYYGFTLEELEKLFEKTGLNLEDQYYLRHGEKVGVDKGMNIVSILSK</sequence>
<proteinExistence type="predicted"/>
<dbReference type="GO" id="GO:0008757">
    <property type="term" value="F:S-adenosylmethionine-dependent methyltransferase activity"/>
    <property type="evidence" value="ECO:0007669"/>
    <property type="project" value="InterPro"/>
</dbReference>
<reference evidence="4 5" key="1">
    <citation type="journal article" date="2016" name="Nat. Commun.">
        <title>Thousands of microbial genomes shed light on interconnected biogeochemical processes in an aquifer system.</title>
        <authorList>
            <person name="Anantharaman K."/>
            <person name="Brown C.T."/>
            <person name="Hug L.A."/>
            <person name="Sharon I."/>
            <person name="Castelle C.J."/>
            <person name="Probst A.J."/>
            <person name="Thomas B.C."/>
            <person name="Singh A."/>
            <person name="Wilkins M.J."/>
            <person name="Karaoz U."/>
            <person name="Brodie E.L."/>
            <person name="Williams K.H."/>
            <person name="Hubbard S.S."/>
            <person name="Banfield J.F."/>
        </authorList>
    </citation>
    <scope>NUCLEOTIDE SEQUENCE [LARGE SCALE GENOMIC DNA]</scope>
</reference>
<evidence type="ECO:0000256" key="2">
    <source>
        <dbReference type="ARBA" id="ARBA00022679"/>
    </source>
</evidence>
<dbReference type="PANTHER" id="PTHR13069:SF21">
    <property type="entry name" value="ALKYLATED DNA REPAIR PROTEIN ALKB HOMOLOG 8"/>
    <property type="match status" value="1"/>
</dbReference>
<keyword evidence="2" id="KW-0808">Transferase</keyword>
<organism evidence="4 5">
    <name type="scientific">Candidatus Magasanikbacteria bacterium RIFCSPHIGHO2_01_FULL_33_34</name>
    <dbReference type="NCBI Taxonomy" id="1798671"/>
    <lineage>
        <taxon>Bacteria</taxon>
        <taxon>Candidatus Magasanikiibacteriota</taxon>
    </lineage>
</organism>
<accession>A0A1F6LHB1</accession>
<dbReference type="InterPro" id="IPR013216">
    <property type="entry name" value="Methyltransf_11"/>
</dbReference>
<dbReference type="AlphaFoldDB" id="A0A1F6LHB1"/>
<comment type="caution">
    <text evidence="4">The sequence shown here is derived from an EMBL/GenBank/DDBJ whole genome shotgun (WGS) entry which is preliminary data.</text>
</comment>
<dbReference type="CDD" id="cd02440">
    <property type="entry name" value="AdoMet_MTases"/>
    <property type="match status" value="1"/>
</dbReference>
<dbReference type="InterPro" id="IPR051422">
    <property type="entry name" value="AlkB_tRNA_MeTrf/Diox"/>
</dbReference>
<evidence type="ECO:0000256" key="1">
    <source>
        <dbReference type="ARBA" id="ARBA00022603"/>
    </source>
</evidence>
<evidence type="ECO:0000313" key="5">
    <source>
        <dbReference type="Proteomes" id="UP000177067"/>
    </source>
</evidence>
<dbReference type="Proteomes" id="UP000177067">
    <property type="component" value="Unassembled WGS sequence"/>
</dbReference>
<dbReference type="EMBL" id="MFPS01000008">
    <property type="protein sequence ID" value="OGH58820.1"/>
    <property type="molecule type" value="Genomic_DNA"/>
</dbReference>
<feature type="domain" description="Methyltransferase type 11" evidence="3">
    <location>
        <begin position="48"/>
        <end position="142"/>
    </location>
</feature>
<name>A0A1F6LHB1_9BACT</name>
<protein>
    <recommendedName>
        <fullName evidence="3">Methyltransferase type 11 domain-containing protein</fullName>
    </recommendedName>
</protein>
<keyword evidence="1" id="KW-0489">Methyltransferase</keyword>
<dbReference type="Gene3D" id="3.40.50.150">
    <property type="entry name" value="Vaccinia Virus protein VP39"/>
    <property type="match status" value="1"/>
</dbReference>
<evidence type="ECO:0000313" key="4">
    <source>
        <dbReference type="EMBL" id="OGH58820.1"/>
    </source>
</evidence>
<dbReference type="GO" id="GO:0006400">
    <property type="term" value="P:tRNA modification"/>
    <property type="evidence" value="ECO:0007669"/>
    <property type="project" value="UniProtKB-ARBA"/>
</dbReference>
<dbReference type="PANTHER" id="PTHR13069">
    <property type="entry name" value="ALKYLATED DNA REPAIR PROTEIN ALKB HOMOLOG 8"/>
    <property type="match status" value="1"/>
</dbReference>
<dbReference type="Pfam" id="PF08241">
    <property type="entry name" value="Methyltransf_11"/>
    <property type="match status" value="1"/>
</dbReference>
<dbReference type="InterPro" id="IPR029063">
    <property type="entry name" value="SAM-dependent_MTases_sf"/>
</dbReference>